<evidence type="ECO:0008006" key="2">
    <source>
        <dbReference type="Google" id="ProtNLM"/>
    </source>
</evidence>
<gene>
    <name evidence="1" type="ORF">METZ01_LOCUS498775</name>
</gene>
<organism evidence="1">
    <name type="scientific">marine metagenome</name>
    <dbReference type="NCBI Taxonomy" id="408172"/>
    <lineage>
        <taxon>unclassified sequences</taxon>
        <taxon>metagenomes</taxon>
        <taxon>ecological metagenomes</taxon>
    </lineage>
</organism>
<dbReference type="SUPFAM" id="SSF49899">
    <property type="entry name" value="Concanavalin A-like lectins/glucanases"/>
    <property type="match status" value="1"/>
</dbReference>
<feature type="non-terminal residue" evidence="1">
    <location>
        <position position="203"/>
    </location>
</feature>
<protein>
    <recommendedName>
        <fullName evidence="2">LamG-like jellyroll fold domain-containing protein</fullName>
    </recommendedName>
</protein>
<reference evidence="1" key="1">
    <citation type="submission" date="2018-05" db="EMBL/GenBank/DDBJ databases">
        <authorList>
            <person name="Lanie J.A."/>
            <person name="Ng W.-L."/>
            <person name="Kazmierczak K.M."/>
            <person name="Andrzejewski T.M."/>
            <person name="Davidsen T.M."/>
            <person name="Wayne K.J."/>
            <person name="Tettelin H."/>
            <person name="Glass J.I."/>
            <person name="Rusch D."/>
            <person name="Podicherti R."/>
            <person name="Tsui H.-C.T."/>
            <person name="Winkler M.E."/>
        </authorList>
    </citation>
    <scope>NUCLEOTIDE SEQUENCE</scope>
</reference>
<accession>A0A383DN45</accession>
<dbReference type="EMBL" id="UINC01218759">
    <property type="protein sequence ID" value="SVE45921.1"/>
    <property type="molecule type" value="Genomic_DNA"/>
</dbReference>
<dbReference type="InterPro" id="IPR013320">
    <property type="entry name" value="ConA-like_dom_sf"/>
</dbReference>
<name>A0A383DN45_9ZZZZ</name>
<proteinExistence type="predicted"/>
<evidence type="ECO:0000313" key="1">
    <source>
        <dbReference type="EMBL" id="SVE45921.1"/>
    </source>
</evidence>
<dbReference type="Gene3D" id="2.60.120.200">
    <property type="match status" value="1"/>
</dbReference>
<dbReference type="AlphaFoldDB" id="A0A383DN45"/>
<dbReference type="Pfam" id="PF13385">
    <property type="entry name" value="Laminin_G_3"/>
    <property type="match status" value="1"/>
</dbReference>
<sequence length="203" mass="22330">MIIVAISLMSLCLVSAVPIDMKTLEVAYLFDEGDGKTAQDISPNERHGTLEGGVKYGPGKFGKGLVYDGKDDNLSVKGYRGIVGTNSRTVVYWFKSASTRDHSWVKWGINEATKKYYVRAHVDGDKCYLRVENNGGNNWGDTNVCDGKWHHHAVVFPKGAKDVQDHKIYVDGKLNGKAGKANPMNTDTKSQEVVMGARLANHV</sequence>